<evidence type="ECO:0000313" key="3">
    <source>
        <dbReference type="Proteomes" id="UP000274429"/>
    </source>
</evidence>
<dbReference type="EMBL" id="UYWX01000044">
    <property type="protein sequence ID" value="VDM16521.1"/>
    <property type="molecule type" value="Genomic_DNA"/>
</dbReference>
<protein>
    <submittedName>
        <fullName evidence="2 4">Uncharacterized protein</fullName>
    </submittedName>
</protein>
<evidence type="ECO:0000256" key="1">
    <source>
        <dbReference type="SAM" id="Phobius"/>
    </source>
</evidence>
<gene>
    <name evidence="2" type="ORF">TTAC_LOCUS489</name>
</gene>
<keyword evidence="1" id="KW-1133">Transmembrane helix</keyword>
<dbReference type="WBParaSite" id="TTAC_0000048801-mRNA-1">
    <property type="protein sequence ID" value="TTAC_0000048801-mRNA-1"/>
    <property type="gene ID" value="TTAC_0000048801"/>
</dbReference>
<feature type="transmembrane region" description="Helical" evidence="1">
    <location>
        <begin position="81"/>
        <end position="102"/>
    </location>
</feature>
<accession>A0A0R3WIQ0</accession>
<reference evidence="4" key="1">
    <citation type="submission" date="2017-02" db="UniProtKB">
        <authorList>
            <consortium name="WormBaseParasite"/>
        </authorList>
    </citation>
    <scope>IDENTIFICATION</scope>
</reference>
<evidence type="ECO:0000313" key="4">
    <source>
        <dbReference type="WBParaSite" id="TTAC_0000048801-mRNA-1"/>
    </source>
</evidence>
<dbReference type="AlphaFoldDB" id="A0A0R3WIQ0"/>
<proteinExistence type="predicted"/>
<dbReference type="Proteomes" id="UP000274429">
    <property type="component" value="Unassembled WGS sequence"/>
</dbReference>
<evidence type="ECO:0000313" key="2">
    <source>
        <dbReference type="EMBL" id="VDM16521.1"/>
    </source>
</evidence>
<name>A0A0R3WIQ0_HYDTA</name>
<keyword evidence="1" id="KW-0812">Transmembrane</keyword>
<sequence length="105" mass="11824">MAVQTSCLPGPLRLTAARRLRDDTSMLRRLPPPASVEVDSTTLRVPPLSEAEEAALPTGAGQHRTDSTTRRWQEQMAQRPLKLLVLLLLFTLLNSLPFHRLFRLL</sequence>
<reference evidence="2 3" key="2">
    <citation type="submission" date="2018-11" db="EMBL/GenBank/DDBJ databases">
        <authorList>
            <consortium name="Pathogen Informatics"/>
        </authorList>
    </citation>
    <scope>NUCLEOTIDE SEQUENCE [LARGE SCALE GENOMIC DNA]</scope>
</reference>
<keyword evidence="1" id="KW-0472">Membrane</keyword>
<keyword evidence="3" id="KW-1185">Reference proteome</keyword>
<organism evidence="4">
    <name type="scientific">Hydatigena taeniaeformis</name>
    <name type="common">Feline tapeworm</name>
    <name type="synonym">Taenia taeniaeformis</name>
    <dbReference type="NCBI Taxonomy" id="6205"/>
    <lineage>
        <taxon>Eukaryota</taxon>
        <taxon>Metazoa</taxon>
        <taxon>Spiralia</taxon>
        <taxon>Lophotrochozoa</taxon>
        <taxon>Platyhelminthes</taxon>
        <taxon>Cestoda</taxon>
        <taxon>Eucestoda</taxon>
        <taxon>Cyclophyllidea</taxon>
        <taxon>Taeniidae</taxon>
        <taxon>Hydatigera</taxon>
    </lineage>
</organism>